<feature type="binding site" evidence="8">
    <location>
        <position position="228"/>
    </location>
    <ligand>
        <name>L-glutamine</name>
        <dbReference type="ChEBI" id="CHEBI:58359"/>
    </ligand>
</feature>
<dbReference type="Gene3D" id="3.50.30.20">
    <property type="entry name" value="Carbamoyl-phosphate synthase small subunit, N-terminal domain"/>
    <property type="match status" value="1"/>
</dbReference>
<keyword evidence="11" id="KW-1185">Reference proteome</keyword>
<feature type="binding site" evidence="8">
    <location>
        <position position="296"/>
    </location>
    <ligand>
        <name>L-glutamine</name>
        <dbReference type="ChEBI" id="CHEBI:58359"/>
    </ligand>
</feature>
<dbReference type="Pfam" id="PF00988">
    <property type="entry name" value="CPSase_sm_chain"/>
    <property type="match status" value="1"/>
</dbReference>
<reference evidence="10 11" key="1">
    <citation type="journal article" date="2019" name="Int. J. Syst. Evol. Microbiol.">
        <title>The Global Catalogue of Microorganisms (GCM) 10K type strain sequencing project: providing services to taxonomists for standard genome sequencing and annotation.</title>
        <authorList>
            <consortium name="The Broad Institute Genomics Platform"/>
            <consortium name="The Broad Institute Genome Sequencing Center for Infectious Disease"/>
            <person name="Wu L."/>
            <person name="Ma J."/>
        </authorList>
    </citation>
    <scope>NUCLEOTIDE SEQUENCE [LARGE SCALE GENOMIC DNA]</scope>
    <source>
        <strain evidence="10 11">JCM 16009</strain>
    </source>
</reference>
<comment type="catalytic activity">
    <reaction evidence="8">
        <text>L-glutamine + H2O = L-glutamate + NH4(+)</text>
        <dbReference type="Rhea" id="RHEA:15889"/>
        <dbReference type="ChEBI" id="CHEBI:15377"/>
        <dbReference type="ChEBI" id="CHEBI:28938"/>
        <dbReference type="ChEBI" id="CHEBI:29985"/>
        <dbReference type="ChEBI" id="CHEBI:58359"/>
    </reaction>
</comment>
<dbReference type="SUPFAM" id="SSF52021">
    <property type="entry name" value="Carbamoyl phosphate synthetase, small subunit N-terminal domain"/>
    <property type="match status" value="1"/>
</dbReference>
<dbReference type="SMART" id="SM01097">
    <property type="entry name" value="CPSase_sm_chain"/>
    <property type="match status" value="1"/>
</dbReference>
<keyword evidence="5 8" id="KW-0067">ATP-binding</keyword>
<feature type="binding site" evidence="8">
    <location>
        <position position="299"/>
    </location>
    <ligand>
        <name>L-glutamine</name>
        <dbReference type="ChEBI" id="CHEBI:58359"/>
    </ligand>
</feature>
<evidence type="ECO:0000256" key="3">
    <source>
        <dbReference type="ARBA" id="ARBA00022598"/>
    </source>
</evidence>
<evidence type="ECO:0000313" key="11">
    <source>
        <dbReference type="Proteomes" id="UP001500449"/>
    </source>
</evidence>
<evidence type="ECO:0000256" key="5">
    <source>
        <dbReference type="ARBA" id="ARBA00022840"/>
    </source>
</evidence>
<dbReference type="Pfam" id="PF00117">
    <property type="entry name" value="GATase"/>
    <property type="match status" value="1"/>
</dbReference>
<dbReference type="InterPro" id="IPR036480">
    <property type="entry name" value="CarbP_synth_ssu_N_sf"/>
</dbReference>
<feature type="binding site" evidence="8">
    <location>
        <position position="258"/>
    </location>
    <ligand>
        <name>L-glutamine</name>
        <dbReference type="ChEBI" id="CHEBI:58359"/>
    </ligand>
</feature>
<comment type="pathway">
    <text evidence="1 8">Amino-acid biosynthesis; L-arginine biosynthesis; carbamoyl phosphate from bicarbonate: step 1/1.</text>
</comment>
<keyword evidence="6 8" id="KW-0315">Glutamine amidotransferase</keyword>
<feature type="binding site" evidence="8">
    <location>
        <position position="255"/>
    </location>
    <ligand>
        <name>L-glutamine</name>
        <dbReference type="ChEBI" id="CHEBI:58359"/>
    </ligand>
</feature>
<keyword evidence="8" id="KW-0055">Arginine biosynthesis</keyword>
<keyword evidence="8" id="KW-0665">Pyrimidine biosynthesis</keyword>
<evidence type="ECO:0000313" key="10">
    <source>
        <dbReference type="EMBL" id="GAA1830809.1"/>
    </source>
</evidence>
<dbReference type="Gene3D" id="3.40.50.880">
    <property type="match status" value="1"/>
</dbReference>
<dbReference type="InterPro" id="IPR035686">
    <property type="entry name" value="CPSase_GATase1"/>
</dbReference>
<feature type="active site" evidence="8">
    <location>
        <position position="344"/>
    </location>
</feature>
<dbReference type="InterPro" id="IPR002474">
    <property type="entry name" value="CarbamoylP_synth_ssu_N"/>
</dbReference>
<comment type="caution">
    <text evidence="10">The sequence shown here is derived from an EMBL/GenBank/DDBJ whole genome shotgun (WGS) entry which is preliminary data.</text>
</comment>
<evidence type="ECO:0000256" key="4">
    <source>
        <dbReference type="ARBA" id="ARBA00022741"/>
    </source>
</evidence>
<dbReference type="Proteomes" id="UP001500449">
    <property type="component" value="Unassembled WGS sequence"/>
</dbReference>
<comment type="subunit">
    <text evidence="8">Composed of two chains; the small (or glutamine) chain promotes the hydrolysis of glutamine to ammonia, which is used by the large (or ammonia) chain to synthesize carbamoyl phosphate. Tetramer of heterodimers (alpha,beta)4.</text>
</comment>
<dbReference type="SUPFAM" id="SSF52317">
    <property type="entry name" value="Class I glutamine amidotransferase-like"/>
    <property type="match status" value="1"/>
</dbReference>
<feature type="binding site" evidence="8">
    <location>
        <position position="45"/>
    </location>
    <ligand>
        <name>L-glutamine</name>
        <dbReference type="ChEBI" id="CHEBI:58359"/>
    </ligand>
</feature>
<dbReference type="RefSeq" id="WP_344412075.1">
    <property type="nucleotide sequence ID" value="NZ_BAAAQK010000003.1"/>
</dbReference>
<evidence type="ECO:0000256" key="7">
    <source>
        <dbReference type="ARBA" id="ARBA00048816"/>
    </source>
</evidence>
<dbReference type="PRINTS" id="PR00099">
    <property type="entry name" value="CPSGATASE"/>
</dbReference>
<dbReference type="PRINTS" id="PR00096">
    <property type="entry name" value="GATASE"/>
</dbReference>
<organism evidence="10 11">
    <name type="scientific">Pseudonocardia ailaonensis</name>
    <dbReference type="NCBI Taxonomy" id="367279"/>
    <lineage>
        <taxon>Bacteria</taxon>
        <taxon>Bacillati</taxon>
        <taxon>Actinomycetota</taxon>
        <taxon>Actinomycetes</taxon>
        <taxon>Pseudonocardiales</taxon>
        <taxon>Pseudonocardiaceae</taxon>
        <taxon>Pseudonocardia</taxon>
    </lineage>
</organism>
<proteinExistence type="inferred from homology"/>
<dbReference type="InterPro" id="IPR006274">
    <property type="entry name" value="CarbamoylP_synth_ssu"/>
</dbReference>
<accession>A0ABN2MLD6</accession>
<dbReference type="InterPro" id="IPR029062">
    <property type="entry name" value="Class_I_gatase-like"/>
</dbReference>
<comment type="similarity">
    <text evidence="2 8">Belongs to the CarA family.</text>
</comment>
<feature type="domain" description="Carbamoyl-phosphate synthase small subunit N-terminal" evidence="9">
    <location>
        <begin position="1"/>
        <end position="131"/>
    </location>
</feature>
<protein>
    <recommendedName>
        <fullName evidence="8">Carbamoyl phosphate synthase small chain</fullName>
        <ecNumber evidence="8">6.3.5.5</ecNumber>
    </recommendedName>
    <alternativeName>
        <fullName evidence="8">Carbamoyl phosphate synthetase glutamine chain</fullName>
    </alternativeName>
</protein>
<dbReference type="CDD" id="cd01744">
    <property type="entry name" value="GATase1_CPSase"/>
    <property type="match status" value="1"/>
</dbReference>
<dbReference type="EC" id="6.3.5.5" evidence="8"/>
<name>A0ABN2MLD6_9PSEU</name>
<feature type="active site" description="Nucleophile" evidence="8">
    <location>
        <position position="254"/>
    </location>
</feature>
<keyword evidence="8" id="KW-0028">Amino-acid biosynthesis</keyword>
<keyword evidence="3 8" id="KW-0436">Ligase</keyword>
<evidence type="ECO:0000256" key="8">
    <source>
        <dbReference type="HAMAP-Rule" id="MF_01209"/>
    </source>
</evidence>
<feature type="binding site" evidence="8">
    <location>
        <position position="226"/>
    </location>
    <ligand>
        <name>L-glutamine</name>
        <dbReference type="ChEBI" id="CHEBI:58359"/>
    </ligand>
</feature>
<feature type="binding site" evidence="8">
    <location>
        <position position="298"/>
    </location>
    <ligand>
        <name>L-glutamine</name>
        <dbReference type="ChEBI" id="CHEBI:58359"/>
    </ligand>
</feature>
<dbReference type="NCBIfam" id="TIGR01368">
    <property type="entry name" value="CPSaseIIsmall"/>
    <property type="match status" value="1"/>
</dbReference>
<comment type="catalytic activity">
    <reaction evidence="7 8">
        <text>hydrogencarbonate + L-glutamine + 2 ATP + H2O = carbamoyl phosphate + L-glutamate + 2 ADP + phosphate + 2 H(+)</text>
        <dbReference type="Rhea" id="RHEA:18633"/>
        <dbReference type="ChEBI" id="CHEBI:15377"/>
        <dbReference type="ChEBI" id="CHEBI:15378"/>
        <dbReference type="ChEBI" id="CHEBI:17544"/>
        <dbReference type="ChEBI" id="CHEBI:29985"/>
        <dbReference type="ChEBI" id="CHEBI:30616"/>
        <dbReference type="ChEBI" id="CHEBI:43474"/>
        <dbReference type="ChEBI" id="CHEBI:58228"/>
        <dbReference type="ChEBI" id="CHEBI:58359"/>
        <dbReference type="ChEBI" id="CHEBI:456216"/>
        <dbReference type="EC" id="6.3.5.5"/>
    </reaction>
</comment>
<evidence type="ECO:0000256" key="1">
    <source>
        <dbReference type="ARBA" id="ARBA00005077"/>
    </source>
</evidence>
<evidence type="ECO:0000256" key="2">
    <source>
        <dbReference type="ARBA" id="ARBA00007800"/>
    </source>
</evidence>
<comment type="pathway">
    <text evidence="8">Pyrimidine metabolism; UMP biosynthesis via de novo pathway; (S)-dihydroorotate from bicarbonate: step 1/3.</text>
</comment>
<dbReference type="NCBIfam" id="NF009475">
    <property type="entry name" value="PRK12838.1"/>
    <property type="match status" value="1"/>
</dbReference>
<evidence type="ECO:0000259" key="9">
    <source>
        <dbReference type="SMART" id="SM01097"/>
    </source>
</evidence>
<gene>
    <name evidence="8 10" type="primary">carA</name>
    <name evidence="10" type="ORF">GCM10009836_06000</name>
</gene>
<dbReference type="InterPro" id="IPR050472">
    <property type="entry name" value="Anth_synth/Amidotransfase"/>
</dbReference>
<feature type="active site" evidence="8">
    <location>
        <position position="346"/>
    </location>
</feature>
<dbReference type="PRINTS" id="PR00097">
    <property type="entry name" value="ANTSNTHASEII"/>
</dbReference>
<dbReference type="PANTHER" id="PTHR43418">
    <property type="entry name" value="MULTIFUNCTIONAL TRYPTOPHAN BIOSYNTHESIS PROTEIN-RELATED"/>
    <property type="match status" value="1"/>
</dbReference>
<sequence length="401" mass="42326">MSAVLVLEDGRIFRGEPFGAVGEALGEAVFTTGMTGYQETLTDPSYHRQIVVQTAPQIGNTGWNDEDDESAGIQVAGYAVRDPSPRASSWRATGTLADALAAQGIVGIAGIDTRALVRHLRERGAMRAGVFSGAALAADPELVERVRRSPGMEGADLYGAVTTGETYVVPAAGEKLYTVAALDVGIKFNTPRMMAERGIEVHVLPAASTIEDVLALEPDGFFLSNGPGDPATADAPVALTKQVLEQRIPLFGICFGNQILGRALGRGTYKLRYGHRGINIPVVEHATGRVAITSQNHGFAVEGSAGERFTTPYGTAEITHTCPNDGCVEGLAGVDFPAFSVQYHPEAAAGPHDAADLFDRFCRLMETGRRSAGRHHLNADRIVENAGVSDTAAATENGENV</sequence>
<dbReference type="EMBL" id="BAAAQK010000003">
    <property type="protein sequence ID" value="GAA1830809.1"/>
    <property type="molecule type" value="Genomic_DNA"/>
</dbReference>
<dbReference type="InterPro" id="IPR017926">
    <property type="entry name" value="GATASE"/>
</dbReference>
<dbReference type="PANTHER" id="PTHR43418:SF7">
    <property type="entry name" value="CARBAMOYL-PHOSPHATE SYNTHASE SMALL CHAIN"/>
    <property type="match status" value="1"/>
</dbReference>
<dbReference type="HAMAP" id="MF_01209">
    <property type="entry name" value="CPSase_S_chain"/>
    <property type="match status" value="1"/>
</dbReference>
<comment type="function">
    <text evidence="8">Small subunit of the glutamine-dependent carbamoyl phosphate synthetase (CPSase). CPSase catalyzes the formation of carbamoyl phosphate from the ammonia moiety of glutamine, carbonate, and phosphate donated by ATP, constituting the first step of 2 biosynthetic pathways, one leading to arginine and/or urea and the other to pyrimidine nucleotides. The small subunit (glutamine amidotransferase) binds and cleaves glutamine to supply the large subunit with the substrate ammonia.</text>
</comment>
<evidence type="ECO:0000256" key="6">
    <source>
        <dbReference type="ARBA" id="ARBA00022962"/>
    </source>
</evidence>
<keyword evidence="4 8" id="KW-0547">Nucleotide-binding</keyword>
<dbReference type="PROSITE" id="PS51273">
    <property type="entry name" value="GATASE_TYPE_1"/>
    <property type="match status" value="1"/>
</dbReference>
<feature type="region of interest" description="CPSase" evidence="8">
    <location>
        <begin position="1"/>
        <end position="175"/>
    </location>
</feature>